<dbReference type="Gene3D" id="3.90.550.10">
    <property type="entry name" value="Spore Coat Polysaccharide Biosynthesis Protein SpsA, Chain A"/>
    <property type="match status" value="1"/>
</dbReference>
<evidence type="ECO:0000313" key="2">
    <source>
        <dbReference type="EMBL" id="EQD77740.1"/>
    </source>
</evidence>
<dbReference type="InterPro" id="IPR005835">
    <property type="entry name" value="NTP_transferase_dom"/>
</dbReference>
<dbReference type="InterPro" id="IPR029044">
    <property type="entry name" value="Nucleotide-diphossugar_trans"/>
</dbReference>
<name>T1D622_9ZZZZ</name>
<organism evidence="2">
    <name type="scientific">mine drainage metagenome</name>
    <dbReference type="NCBI Taxonomy" id="410659"/>
    <lineage>
        <taxon>unclassified sequences</taxon>
        <taxon>metagenomes</taxon>
        <taxon>ecological metagenomes</taxon>
    </lineage>
</organism>
<comment type="caution">
    <text evidence="2">The sequence shown here is derived from an EMBL/GenBank/DDBJ whole genome shotgun (WGS) entry which is preliminary data.</text>
</comment>
<dbReference type="InterPro" id="IPR050486">
    <property type="entry name" value="Mannose-1P_guanyltransferase"/>
</dbReference>
<dbReference type="Pfam" id="PF00483">
    <property type="entry name" value="NTP_transferase"/>
    <property type="match status" value="1"/>
</dbReference>
<keyword evidence="2" id="KW-0808">Transferase</keyword>
<dbReference type="PANTHER" id="PTHR22572">
    <property type="entry name" value="SUGAR-1-PHOSPHATE GUANYL TRANSFERASE"/>
    <property type="match status" value="1"/>
</dbReference>
<dbReference type="AlphaFoldDB" id="T1D622"/>
<dbReference type="EMBL" id="AUZX01002059">
    <property type="protein sequence ID" value="EQD77740.1"/>
    <property type="molecule type" value="Genomic_DNA"/>
</dbReference>
<proteinExistence type="predicted"/>
<accession>T1D622</accession>
<reference evidence="2" key="1">
    <citation type="submission" date="2013-08" db="EMBL/GenBank/DDBJ databases">
        <authorList>
            <person name="Mendez C."/>
            <person name="Richter M."/>
            <person name="Ferrer M."/>
            <person name="Sanchez J."/>
        </authorList>
    </citation>
    <scope>NUCLEOTIDE SEQUENCE</scope>
</reference>
<dbReference type="CDD" id="cd04181">
    <property type="entry name" value="NTP_transferase"/>
    <property type="match status" value="1"/>
</dbReference>
<dbReference type="SUPFAM" id="SSF53448">
    <property type="entry name" value="Nucleotide-diphospho-sugar transferases"/>
    <property type="match status" value="1"/>
</dbReference>
<feature type="domain" description="Nucleotidyl transferase" evidence="1">
    <location>
        <begin position="3"/>
        <end position="172"/>
    </location>
</feature>
<sequence>MIGAILSGGYGKRLKPITDEIPKSLIEIKDKYTIMDRQLYDFQNAGIKEIYVLSGHLGEKIEERYGNSHMGMNFHYLKEQKPMGTLYSVKNLMTQCPEEDIILRNGDTITDLNFNEFIRFSENSPYHMVMFIYKMKSPFGIVETLGDQVTSFKEKPFLDYFINAGVYYIKSSTKELFFCRIPEQGY</sequence>
<dbReference type="EC" id="2.-.-.-" evidence="2"/>
<protein>
    <submittedName>
        <fullName evidence="2">Nucleotidyl transferase</fullName>
        <ecNumber evidence="2">2.-.-.-</ecNumber>
    </submittedName>
</protein>
<evidence type="ECO:0000259" key="1">
    <source>
        <dbReference type="Pfam" id="PF00483"/>
    </source>
</evidence>
<dbReference type="GO" id="GO:0016740">
    <property type="term" value="F:transferase activity"/>
    <property type="evidence" value="ECO:0007669"/>
    <property type="project" value="UniProtKB-KW"/>
</dbReference>
<gene>
    <name evidence="2" type="ORF">B1A_02782</name>
</gene>
<reference evidence="2" key="2">
    <citation type="journal article" date="2014" name="ISME J.">
        <title>Microbial stratification in low pH oxic and suboxic macroscopic growths along an acid mine drainage.</title>
        <authorList>
            <person name="Mendez-Garcia C."/>
            <person name="Mesa V."/>
            <person name="Sprenger R.R."/>
            <person name="Richter M."/>
            <person name="Diez M.S."/>
            <person name="Solano J."/>
            <person name="Bargiela R."/>
            <person name="Golyshina O.V."/>
            <person name="Manteca A."/>
            <person name="Ramos J.L."/>
            <person name="Gallego J.R."/>
            <person name="Llorente I."/>
            <person name="Martins Dos Santos V.A."/>
            <person name="Jensen O.N."/>
            <person name="Pelaez A.I."/>
            <person name="Sanchez J."/>
            <person name="Ferrer M."/>
        </authorList>
    </citation>
    <scope>NUCLEOTIDE SEQUENCE</scope>
</reference>